<sequence length="230" mass="25345">MKKYSRRVNLLKTLITENSYSFDQAVPLLKEISNAKFVESAEAHISLNIDPKYANQQLRTSLVLPNGTGNSLKIAVLTEPDFVDEALKLGADIAGSEDLIEEISTGKLDFDILITTPQLMPKLAKLGRVLGPKGLMPSPKSGTVTSNIGDAINEFKKGKLEYRADKTGIVHLIFGKANFSEEQLKENLFAVYESIEKNKPSGVKGRYFKSFNICTTMSPGINIELSSFKK</sequence>
<comment type="subunit">
    <text evidence="2">Part of the 50S ribosomal subunit.</text>
</comment>
<dbReference type="CDD" id="cd00403">
    <property type="entry name" value="Ribosomal_L1"/>
    <property type="match status" value="1"/>
</dbReference>
<dbReference type="Gene3D" id="3.40.50.790">
    <property type="match status" value="1"/>
</dbReference>
<dbReference type="PANTHER" id="PTHR36427">
    <property type="entry name" value="54S RIBOSOMAL PROTEIN L1, MITOCHONDRIAL"/>
    <property type="match status" value="1"/>
</dbReference>
<dbReference type="NCBIfam" id="TIGR01169">
    <property type="entry name" value="rplA_bact"/>
    <property type="match status" value="1"/>
</dbReference>
<evidence type="ECO:0000256" key="5">
    <source>
        <dbReference type="ARBA" id="ARBA00022980"/>
    </source>
</evidence>
<dbReference type="GO" id="GO:0019843">
    <property type="term" value="F:rRNA binding"/>
    <property type="evidence" value="ECO:0007669"/>
    <property type="project" value="UniProtKB-KW"/>
</dbReference>
<accession>A0A0D3MK83</accession>
<proteinExistence type="inferred from homology"/>
<dbReference type="InterPro" id="IPR028364">
    <property type="entry name" value="Ribosomal_uL1/biogenesis"/>
</dbReference>
<dbReference type="Gene3D" id="3.30.190.20">
    <property type="match status" value="1"/>
</dbReference>
<dbReference type="InterPro" id="IPR023673">
    <property type="entry name" value="Ribosomal_uL1_CS"/>
</dbReference>
<reference evidence="8" key="1">
    <citation type="journal article" date="2015" name="Sci. Rep.">
        <title>Updating algal evolutionary relationships through plastid genome sequencing: did alveolate plastids emerge through endosymbiosis of an ochrophyte?</title>
        <authorList>
            <person name="Sevcikova T."/>
            <person name="Horak A."/>
            <person name="Klimes V."/>
            <person name="Zbrankova V."/>
            <person name="Demir-Hilton E."/>
            <person name="Sudek S."/>
            <person name="Jenkins J."/>
            <person name="Schmutz J."/>
            <person name="Pribyl P."/>
            <person name="Fousek J."/>
            <person name="Vlcek C."/>
            <person name="Lang B.F."/>
            <person name="Obornik M."/>
            <person name="Worden A.Z."/>
            <person name="Elias M."/>
        </authorList>
    </citation>
    <scope>NUCLEOTIDE SEQUENCE</scope>
</reference>
<keyword evidence="3" id="KW-0699">rRNA-binding</keyword>
<dbReference type="EMBL" id="KJ877675">
    <property type="protein sequence ID" value="AIM52789.1"/>
    <property type="molecule type" value="Genomic_DNA"/>
</dbReference>
<dbReference type="InterPro" id="IPR005878">
    <property type="entry name" value="Ribosom_uL1_bac-type"/>
</dbReference>
<dbReference type="InterPro" id="IPR016095">
    <property type="entry name" value="Ribosomal_uL1_3-a/b-sand"/>
</dbReference>
<dbReference type="SUPFAM" id="SSF56808">
    <property type="entry name" value="Ribosomal protein L1"/>
    <property type="match status" value="1"/>
</dbReference>
<dbReference type="GO" id="GO:0003735">
    <property type="term" value="F:structural constituent of ribosome"/>
    <property type="evidence" value="ECO:0007669"/>
    <property type="project" value="InterPro"/>
</dbReference>
<dbReference type="GO" id="GO:0006412">
    <property type="term" value="P:translation"/>
    <property type="evidence" value="ECO:0007669"/>
    <property type="project" value="InterPro"/>
</dbReference>
<dbReference type="PIRSF" id="PIRSF002155">
    <property type="entry name" value="Ribosomal_L1"/>
    <property type="match status" value="1"/>
</dbReference>
<protein>
    <recommendedName>
        <fullName evidence="7">Ribosomal protein</fullName>
    </recommendedName>
</protein>
<comment type="similarity">
    <text evidence="1 7">Belongs to the universal ribosomal protein uL1 family.</text>
</comment>
<keyword evidence="8" id="KW-0934">Plastid</keyword>
<evidence type="ECO:0000256" key="7">
    <source>
        <dbReference type="RuleBase" id="RU000659"/>
    </source>
</evidence>
<gene>
    <name evidence="8" type="primary">rpl1</name>
</gene>
<evidence type="ECO:0000313" key="8">
    <source>
        <dbReference type="EMBL" id="AIM52789.1"/>
    </source>
</evidence>
<organism evidence="8">
    <name type="scientific">Ochromonas sp. CCMP1393</name>
    <dbReference type="NCBI Taxonomy" id="420556"/>
    <lineage>
        <taxon>Eukaryota</taxon>
        <taxon>Sar</taxon>
        <taxon>Stramenopiles</taxon>
        <taxon>Ochrophyta</taxon>
        <taxon>Chrysophyceae</taxon>
        <taxon>Chromulinales</taxon>
        <taxon>Chromulinaceae</taxon>
        <taxon>Ochromonas</taxon>
    </lineage>
</organism>
<evidence type="ECO:0000256" key="2">
    <source>
        <dbReference type="ARBA" id="ARBA00011838"/>
    </source>
</evidence>
<evidence type="ECO:0000256" key="4">
    <source>
        <dbReference type="ARBA" id="ARBA00022884"/>
    </source>
</evidence>
<evidence type="ECO:0000256" key="6">
    <source>
        <dbReference type="ARBA" id="ARBA00023274"/>
    </source>
</evidence>
<evidence type="ECO:0000256" key="1">
    <source>
        <dbReference type="ARBA" id="ARBA00010531"/>
    </source>
</evidence>
<dbReference type="GO" id="GO:0015934">
    <property type="term" value="C:large ribosomal subunit"/>
    <property type="evidence" value="ECO:0007669"/>
    <property type="project" value="InterPro"/>
</dbReference>
<keyword evidence="6 7" id="KW-0687">Ribonucleoprotein</keyword>
<name>A0A0D3MK83_9STRA</name>
<dbReference type="FunFam" id="3.40.50.790:FF:000001">
    <property type="entry name" value="50S ribosomal protein L1"/>
    <property type="match status" value="1"/>
</dbReference>
<dbReference type="AlphaFoldDB" id="A0A0D3MK83"/>
<dbReference type="InterPro" id="IPR002143">
    <property type="entry name" value="Ribosomal_uL1"/>
</dbReference>
<keyword evidence="4" id="KW-0694">RNA-binding</keyword>
<dbReference type="Pfam" id="PF00687">
    <property type="entry name" value="Ribosomal_L1"/>
    <property type="match status" value="1"/>
</dbReference>
<dbReference type="PROSITE" id="PS01199">
    <property type="entry name" value="RIBOSOMAL_L1"/>
    <property type="match status" value="1"/>
</dbReference>
<evidence type="ECO:0000256" key="3">
    <source>
        <dbReference type="ARBA" id="ARBA00022730"/>
    </source>
</evidence>
<dbReference type="HAMAP" id="MF_01318_B">
    <property type="entry name" value="Ribosomal_uL1_B"/>
    <property type="match status" value="1"/>
</dbReference>
<dbReference type="InterPro" id="IPR023674">
    <property type="entry name" value="Ribosomal_uL1-like"/>
</dbReference>
<dbReference type="PANTHER" id="PTHR36427:SF3">
    <property type="entry name" value="LARGE RIBOSOMAL SUBUNIT PROTEIN UL1M"/>
    <property type="match status" value="1"/>
</dbReference>
<keyword evidence="5 7" id="KW-0689">Ribosomal protein</keyword>
<geneLocation type="plastid" evidence="8"/>